<dbReference type="GO" id="GO:0004740">
    <property type="term" value="F:pyruvate dehydrogenase (acetyl-transferring) kinase activity"/>
    <property type="evidence" value="ECO:0007669"/>
    <property type="project" value="TreeGrafter"/>
</dbReference>
<reference evidence="2" key="1">
    <citation type="submission" date="2021-02" db="EMBL/GenBank/DDBJ databases">
        <authorList>
            <person name="Nowell W R."/>
        </authorList>
    </citation>
    <scope>NUCLEOTIDE SEQUENCE</scope>
</reference>
<dbReference type="AlphaFoldDB" id="A0A814R581"/>
<dbReference type="Gene3D" id="3.30.565.10">
    <property type="entry name" value="Histidine kinase-like ATPase, C-terminal domain"/>
    <property type="match status" value="1"/>
</dbReference>
<keyword evidence="1" id="KW-0547">Nucleotide-binding</keyword>
<evidence type="ECO:0000256" key="1">
    <source>
        <dbReference type="RuleBase" id="RU366032"/>
    </source>
</evidence>
<comment type="caution">
    <text evidence="2">The sequence shown here is derived from an EMBL/GenBank/DDBJ whole genome shotgun (WGS) entry which is preliminary data.</text>
</comment>
<dbReference type="InterPro" id="IPR036890">
    <property type="entry name" value="HATPase_C_sf"/>
</dbReference>
<protein>
    <recommendedName>
        <fullName evidence="1">Protein-serine/threonine kinase</fullName>
        <ecNumber evidence="1">2.7.11.-</ecNumber>
    </recommendedName>
</protein>
<evidence type="ECO:0000313" key="3">
    <source>
        <dbReference type="Proteomes" id="UP000663845"/>
    </source>
</evidence>
<dbReference type="PANTHER" id="PTHR11947">
    <property type="entry name" value="PYRUVATE DEHYDROGENASE KINASE"/>
    <property type="match status" value="1"/>
</dbReference>
<name>A0A814R581_9BILA</name>
<accession>A0A814R581</accession>
<comment type="subcellular location">
    <subcellularLocation>
        <location evidence="1">Mitochondrion matrix</location>
    </subcellularLocation>
</comment>
<comment type="similarity">
    <text evidence="1">Belongs to the PDK/BCKDK protein kinase family.</text>
</comment>
<evidence type="ECO:0000313" key="2">
    <source>
        <dbReference type="EMBL" id="CAF1128863.1"/>
    </source>
</evidence>
<keyword evidence="1" id="KW-0496">Mitochondrion</keyword>
<sequence>MYSTAPKPNSDFTLDSKGTPIAGLGYGLPIARLYAKYFQGNLALSSVEGLGTWAYISIKAAAENASELLPIFSKIRYTYTTKKGSDWTKK</sequence>
<organism evidence="2 3">
    <name type="scientific">Adineta steineri</name>
    <dbReference type="NCBI Taxonomy" id="433720"/>
    <lineage>
        <taxon>Eukaryota</taxon>
        <taxon>Metazoa</taxon>
        <taxon>Spiralia</taxon>
        <taxon>Gnathifera</taxon>
        <taxon>Rotifera</taxon>
        <taxon>Eurotatoria</taxon>
        <taxon>Bdelloidea</taxon>
        <taxon>Adinetida</taxon>
        <taxon>Adinetidae</taxon>
        <taxon>Adineta</taxon>
    </lineage>
</organism>
<dbReference type="GO" id="GO:0005759">
    <property type="term" value="C:mitochondrial matrix"/>
    <property type="evidence" value="ECO:0007669"/>
    <property type="project" value="UniProtKB-SubCell"/>
</dbReference>
<dbReference type="SUPFAM" id="SSF55874">
    <property type="entry name" value="ATPase domain of HSP90 chaperone/DNA topoisomerase II/histidine kinase"/>
    <property type="match status" value="1"/>
</dbReference>
<dbReference type="GO" id="GO:0010906">
    <property type="term" value="P:regulation of glucose metabolic process"/>
    <property type="evidence" value="ECO:0007669"/>
    <property type="project" value="TreeGrafter"/>
</dbReference>
<dbReference type="PANTHER" id="PTHR11947:SF3">
    <property type="entry name" value="[PYRUVATE DEHYDROGENASE (ACETYL-TRANSFERRING)] KINASE, MITOCHONDRIAL"/>
    <property type="match status" value="1"/>
</dbReference>
<gene>
    <name evidence="2" type="ORF">JYZ213_LOCUS22904</name>
</gene>
<keyword evidence="1" id="KW-0418">Kinase</keyword>
<keyword evidence="1" id="KW-0808">Transferase</keyword>
<dbReference type="EMBL" id="CAJNOG010000265">
    <property type="protein sequence ID" value="CAF1128863.1"/>
    <property type="molecule type" value="Genomic_DNA"/>
</dbReference>
<dbReference type="Proteomes" id="UP000663845">
    <property type="component" value="Unassembled WGS sequence"/>
</dbReference>
<dbReference type="GO" id="GO:0005524">
    <property type="term" value="F:ATP binding"/>
    <property type="evidence" value="ECO:0007669"/>
    <property type="project" value="UniProtKB-UniRule"/>
</dbReference>
<proteinExistence type="inferred from homology"/>
<dbReference type="EC" id="2.7.11.-" evidence="1"/>
<keyword evidence="1" id="KW-0067">ATP-binding</keyword>
<dbReference type="InterPro" id="IPR039028">
    <property type="entry name" value="BCKD/PDK"/>
</dbReference>